<accession>A0A6J5Q6D4</accession>
<evidence type="ECO:0000313" key="5">
    <source>
        <dbReference type="EMBL" id="CAB4211158.1"/>
    </source>
</evidence>
<dbReference type="EMBL" id="LR796860">
    <property type="protein sequence ID" value="CAB4171092.1"/>
    <property type="molecule type" value="Genomic_DNA"/>
</dbReference>
<dbReference type="EMBL" id="LR798378">
    <property type="protein sequence ID" value="CAB5227630.1"/>
    <property type="molecule type" value="Genomic_DNA"/>
</dbReference>
<reference evidence="2" key="1">
    <citation type="submission" date="2020-05" db="EMBL/GenBank/DDBJ databases">
        <authorList>
            <person name="Chiriac C."/>
            <person name="Salcher M."/>
            <person name="Ghai R."/>
            <person name="Kavagutti S V."/>
        </authorList>
    </citation>
    <scope>NUCLEOTIDE SEQUENCE</scope>
</reference>
<dbReference type="EMBL" id="LR797021">
    <property type="protein sequence ID" value="CAB4182227.1"/>
    <property type="molecule type" value="Genomic_DNA"/>
</dbReference>
<organism evidence="2">
    <name type="scientific">uncultured Caudovirales phage</name>
    <dbReference type="NCBI Taxonomy" id="2100421"/>
    <lineage>
        <taxon>Viruses</taxon>
        <taxon>Duplodnaviria</taxon>
        <taxon>Heunggongvirae</taxon>
        <taxon>Uroviricota</taxon>
        <taxon>Caudoviricetes</taxon>
        <taxon>Peduoviridae</taxon>
        <taxon>Maltschvirus</taxon>
        <taxon>Maltschvirus maltsch</taxon>
    </lineage>
</organism>
<evidence type="ECO:0000313" key="4">
    <source>
        <dbReference type="EMBL" id="CAB4190809.1"/>
    </source>
</evidence>
<dbReference type="EMBL" id="LR797157">
    <property type="protein sequence ID" value="CAB4190809.1"/>
    <property type="molecule type" value="Genomic_DNA"/>
</dbReference>
<evidence type="ECO:0000313" key="1">
    <source>
        <dbReference type="EMBL" id="CAB4171092.1"/>
    </source>
</evidence>
<gene>
    <name evidence="3" type="ORF">UFOVP1065_180</name>
    <name evidence="4" type="ORF">UFOVP1198_149</name>
    <name evidence="5" type="ORF">UFOVP1418_141</name>
    <name evidence="7" type="ORF">UFOVP1524_9</name>
    <name evidence="6" type="ORF">UFOVP1651_9</name>
    <name evidence="1" type="ORF">UFOVP908_220</name>
    <name evidence="2" type="ORF">UFOVP990_149</name>
</gene>
<evidence type="ECO:0000313" key="6">
    <source>
        <dbReference type="EMBL" id="CAB4222335.1"/>
    </source>
</evidence>
<proteinExistence type="predicted"/>
<sequence length="73" mass="8381">MDQRKTMEHSFFSKDPAKTLEEVKAHLYSRLDSVRQTAVEQNRHGDSGSMGRRDTLMNEAAFLAVLLDKLERS</sequence>
<dbReference type="EMBL" id="LR797369">
    <property type="protein sequence ID" value="CAB4211158.1"/>
    <property type="molecule type" value="Genomic_DNA"/>
</dbReference>
<protein>
    <submittedName>
        <fullName evidence="2">Uncharacterized protein</fullName>
    </submittedName>
</protein>
<name>A0A6J5Q6D4_9CAUD</name>
<evidence type="ECO:0000313" key="3">
    <source>
        <dbReference type="EMBL" id="CAB4182227.1"/>
    </source>
</evidence>
<evidence type="ECO:0000313" key="2">
    <source>
        <dbReference type="EMBL" id="CAB4177041.1"/>
    </source>
</evidence>
<dbReference type="EMBL" id="LR797518">
    <property type="protein sequence ID" value="CAB4222335.1"/>
    <property type="molecule type" value="Genomic_DNA"/>
</dbReference>
<dbReference type="EMBL" id="LR796945">
    <property type="protein sequence ID" value="CAB4177041.1"/>
    <property type="molecule type" value="Genomic_DNA"/>
</dbReference>
<evidence type="ECO:0000313" key="7">
    <source>
        <dbReference type="EMBL" id="CAB5227630.1"/>
    </source>
</evidence>